<dbReference type="PROSITE" id="PS50005">
    <property type="entry name" value="TPR"/>
    <property type="match status" value="2"/>
</dbReference>
<dbReference type="Proteomes" id="UP001479520">
    <property type="component" value="Chromosome"/>
</dbReference>
<organism evidence="2 3">
    <name type="scientific">Azonexus hydrophilus</name>
    <dbReference type="NCBI Taxonomy" id="418702"/>
    <lineage>
        <taxon>Bacteria</taxon>
        <taxon>Pseudomonadati</taxon>
        <taxon>Pseudomonadota</taxon>
        <taxon>Betaproteobacteria</taxon>
        <taxon>Rhodocyclales</taxon>
        <taxon>Azonexaceae</taxon>
        <taxon>Azonexus</taxon>
    </lineage>
</organism>
<sequence>MWPSRVWPEMPAAALFVSSNECLAAGDFNAAATLLREALRLAPEFPEAHANLALVLERLGQLDDAEASYRQALALAPRAPEILINYAGLLAARRRHADAEVLYLAALQADPGSLRAWTHFGVLLATGKREIEAEQCYRTALSLDPDAAEARFNLAYLLLRQGRYAEGWPCLEARDWYAPIERSLGLPRWQGESLVGKALLIGLEAGHGDMIQFCRYVPLLKAAGARRVSVLCHPPLARLLRTLPGVDEVLAVGDPAPAESWDYWSPPLSLPYHLQTRVETIPADLPYLAAESALIADWAACMADGSGKRVGLVWKGNPRFANDSERSLPSLHTLAPLAGIPGVRFYSLQKGAGEAEAGDPGRPFPIVDLGSRITDFTDTAAIIANLDLLISVDTAAAHLAGALGKPCWVLLPDYQTDWRWLAGRDDSPWYPGAVRLFRQPAGGGWSPVIAAVAAALA</sequence>
<protein>
    <submittedName>
        <fullName evidence="2">Tetratricopeptide repeat protein</fullName>
    </submittedName>
</protein>
<dbReference type="InterPro" id="IPR011990">
    <property type="entry name" value="TPR-like_helical_dom_sf"/>
</dbReference>
<evidence type="ECO:0000313" key="2">
    <source>
        <dbReference type="EMBL" id="WZJ21985.1"/>
    </source>
</evidence>
<dbReference type="SUPFAM" id="SSF48452">
    <property type="entry name" value="TPR-like"/>
    <property type="match status" value="1"/>
</dbReference>
<keyword evidence="1" id="KW-0802">TPR repeat</keyword>
<dbReference type="InterPro" id="IPR052943">
    <property type="entry name" value="TMTC_O-mannosyl-trnsfr"/>
</dbReference>
<feature type="repeat" description="TPR" evidence="1">
    <location>
        <begin position="46"/>
        <end position="79"/>
    </location>
</feature>
<proteinExistence type="predicted"/>
<evidence type="ECO:0000313" key="3">
    <source>
        <dbReference type="Proteomes" id="UP001479520"/>
    </source>
</evidence>
<dbReference type="EMBL" id="CP151406">
    <property type="protein sequence ID" value="WZJ21985.1"/>
    <property type="molecule type" value="Genomic_DNA"/>
</dbReference>
<dbReference type="Pfam" id="PF13432">
    <property type="entry name" value="TPR_16"/>
    <property type="match status" value="2"/>
</dbReference>
<dbReference type="InterPro" id="IPR019734">
    <property type="entry name" value="TPR_rpt"/>
</dbReference>
<reference evidence="2 3" key="1">
    <citation type="submission" date="2024-04" db="EMBL/GenBank/DDBJ databases">
        <title>Dissimilatory iodate-reducing microorganisms contribute to the enrichment of iodine in groundwater.</title>
        <authorList>
            <person name="Jiang Z."/>
        </authorList>
    </citation>
    <scope>NUCLEOTIDE SEQUENCE [LARGE SCALE GENOMIC DNA]</scope>
    <source>
        <strain evidence="2 3">NCP973</strain>
    </source>
</reference>
<dbReference type="PANTHER" id="PTHR44809:SF1">
    <property type="entry name" value="PROTEIN O-MANNOSYL-TRANSFERASE TMTC1"/>
    <property type="match status" value="1"/>
</dbReference>
<accession>A0ABZ2XH79</accession>
<dbReference type="SUPFAM" id="SSF53756">
    <property type="entry name" value="UDP-Glycosyltransferase/glycogen phosphorylase"/>
    <property type="match status" value="1"/>
</dbReference>
<dbReference type="Gene3D" id="3.40.50.2000">
    <property type="entry name" value="Glycogen Phosphorylase B"/>
    <property type="match status" value="1"/>
</dbReference>
<dbReference type="PANTHER" id="PTHR44809">
    <property type="match status" value="1"/>
</dbReference>
<dbReference type="RefSeq" id="WP_341743957.1">
    <property type="nucleotide sequence ID" value="NZ_CP151406.1"/>
</dbReference>
<evidence type="ECO:0000256" key="1">
    <source>
        <dbReference type="PROSITE-ProRule" id="PRU00339"/>
    </source>
</evidence>
<name>A0ABZ2XH79_9RHOO</name>
<feature type="repeat" description="TPR" evidence="1">
    <location>
        <begin position="114"/>
        <end position="147"/>
    </location>
</feature>
<keyword evidence="3" id="KW-1185">Reference proteome</keyword>
<dbReference type="SMART" id="SM00028">
    <property type="entry name" value="TPR"/>
    <property type="match status" value="4"/>
</dbReference>
<gene>
    <name evidence="2" type="ORF">AADV58_02220</name>
</gene>
<dbReference type="Gene3D" id="1.25.40.10">
    <property type="entry name" value="Tetratricopeptide repeat domain"/>
    <property type="match status" value="1"/>
</dbReference>